<feature type="compositionally biased region" description="Pro residues" evidence="1">
    <location>
        <begin position="42"/>
        <end position="52"/>
    </location>
</feature>
<gene>
    <name evidence="2" type="ORF">GCM10010171_54350</name>
</gene>
<reference evidence="2" key="1">
    <citation type="journal article" date="2014" name="Int. J. Syst. Evol. Microbiol.">
        <title>Complete genome sequence of Corynebacterium casei LMG S-19264T (=DSM 44701T), isolated from a smear-ripened cheese.</title>
        <authorList>
            <consortium name="US DOE Joint Genome Institute (JGI-PGF)"/>
            <person name="Walter F."/>
            <person name="Albersmeier A."/>
            <person name="Kalinowski J."/>
            <person name="Ruckert C."/>
        </authorList>
    </citation>
    <scope>NUCLEOTIDE SEQUENCE</scope>
    <source>
        <strain evidence="2">JCM 3276</strain>
    </source>
</reference>
<dbReference type="AlphaFoldDB" id="A0A918GQF5"/>
<evidence type="ECO:0000256" key="1">
    <source>
        <dbReference type="SAM" id="MobiDB-lite"/>
    </source>
</evidence>
<protein>
    <submittedName>
        <fullName evidence="2">Uncharacterized protein</fullName>
    </submittedName>
</protein>
<comment type="caution">
    <text evidence="2">The sequence shown here is derived from an EMBL/GenBank/DDBJ whole genome shotgun (WGS) entry which is preliminary data.</text>
</comment>
<dbReference type="RefSeq" id="WP_189213442.1">
    <property type="nucleotide sequence ID" value="NZ_BMRB01000006.1"/>
</dbReference>
<proteinExistence type="predicted"/>
<dbReference type="Proteomes" id="UP000660680">
    <property type="component" value="Unassembled WGS sequence"/>
</dbReference>
<name>A0A918GQF5_9PSEU</name>
<keyword evidence="3" id="KW-1185">Reference proteome</keyword>
<dbReference type="EMBL" id="BMRB01000006">
    <property type="protein sequence ID" value="GGS52402.1"/>
    <property type="molecule type" value="Genomic_DNA"/>
</dbReference>
<evidence type="ECO:0000313" key="2">
    <source>
        <dbReference type="EMBL" id="GGS52402.1"/>
    </source>
</evidence>
<organism evidence="2 3">
    <name type="scientific">Actinokineospora fastidiosa</name>
    <dbReference type="NCBI Taxonomy" id="1816"/>
    <lineage>
        <taxon>Bacteria</taxon>
        <taxon>Bacillati</taxon>
        <taxon>Actinomycetota</taxon>
        <taxon>Actinomycetes</taxon>
        <taxon>Pseudonocardiales</taxon>
        <taxon>Pseudonocardiaceae</taxon>
        <taxon>Actinokineospora</taxon>
    </lineage>
</organism>
<accession>A0A918GQF5</accession>
<evidence type="ECO:0000313" key="3">
    <source>
        <dbReference type="Proteomes" id="UP000660680"/>
    </source>
</evidence>
<feature type="region of interest" description="Disordered" evidence="1">
    <location>
        <begin position="34"/>
        <end position="64"/>
    </location>
</feature>
<sequence>MGATTLLLRSRQRQDATEQQWEFAARGMVEKQRFVEQAHPLPDAPSPPPPHTFPSNPTRTSNSP</sequence>
<reference evidence="2" key="2">
    <citation type="submission" date="2020-09" db="EMBL/GenBank/DDBJ databases">
        <authorList>
            <person name="Sun Q."/>
            <person name="Ohkuma M."/>
        </authorList>
    </citation>
    <scope>NUCLEOTIDE SEQUENCE</scope>
    <source>
        <strain evidence="2">JCM 3276</strain>
    </source>
</reference>